<dbReference type="PROSITE" id="PS00061">
    <property type="entry name" value="ADH_SHORT"/>
    <property type="match status" value="1"/>
</dbReference>
<dbReference type="Proteomes" id="UP000694866">
    <property type="component" value="Unplaced"/>
</dbReference>
<proteinExistence type="inferred from homology"/>
<keyword evidence="2" id="KW-0560">Oxidoreductase</keyword>
<dbReference type="Pfam" id="PF00106">
    <property type="entry name" value="adh_short"/>
    <property type="match status" value="2"/>
</dbReference>
<organism evidence="3 4">
    <name type="scientific">Fopius arisanus</name>
    <dbReference type="NCBI Taxonomy" id="64838"/>
    <lineage>
        <taxon>Eukaryota</taxon>
        <taxon>Metazoa</taxon>
        <taxon>Ecdysozoa</taxon>
        <taxon>Arthropoda</taxon>
        <taxon>Hexapoda</taxon>
        <taxon>Insecta</taxon>
        <taxon>Pterygota</taxon>
        <taxon>Neoptera</taxon>
        <taxon>Endopterygota</taxon>
        <taxon>Hymenoptera</taxon>
        <taxon>Apocrita</taxon>
        <taxon>Ichneumonoidea</taxon>
        <taxon>Braconidae</taxon>
        <taxon>Opiinae</taxon>
        <taxon>Fopius</taxon>
    </lineage>
</organism>
<dbReference type="GO" id="GO:0005737">
    <property type="term" value="C:cytoplasm"/>
    <property type="evidence" value="ECO:0007669"/>
    <property type="project" value="TreeGrafter"/>
</dbReference>
<dbReference type="PANTHER" id="PTHR44229">
    <property type="entry name" value="15-HYDROXYPROSTAGLANDIN DEHYDROGENASE [NAD(+)]"/>
    <property type="match status" value="1"/>
</dbReference>
<dbReference type="RefSeq" id="XP_011298258.1">
    <property type="nucleotide sequence ID" value="XM_011299956.1"/>
</dbReference>
<dbReference type="AlphaFoldDB" id="A0A9R1SW59"/>
<evidence type="ECO:0000256" key="1">
    <source>
        <dbReference type="ARBA" id="ARBA00006484"/>
    </source>
</evidence>
<dbReference type="KEGG" id="fas:105263630"/>
<dbReference type="GeneID" id="105263630"/>
<sequence>MQIKDKKAIIIGPVDRLGIAFCRELLRNGAGSIVILDDEKSAAKESVEEINREFGQKRVIWIACDISRNELDAAFKEAVKTLEGLDILINNTDLIDEADIMKAVDVNVTAVIRGSLLGVQQMGKDLGGRGGIVVNVVSVLGLEPVPQLPVYSTTKQAVVSFSRSLAQPYHYQRTGVKIIVLSPGVSGSSLESLEAPESPIAALGCVTIHPQKVETVAHGLVYALRCAQNGSIWVSEDGQPVYEIQLPDVLPQKQNDADLCDFETLGDPLFSRGRARLPFESRVFVERKGRIPSRHSKSIIIMESPVIKSRRASAEEKAKELEIIRGLVCGKNVLITGGAAGLGYSFVNHFLQNGANTVIIVDVDAAAGERAVKAVAKSYGERKIIFIHADTANYSQTLAAFEHVSTMVDSIDIVVNNAGILDERRWEREIAVNIGGMITVASLAMRFMSKDQGGNGGVLVNIAQYFDFKWTAQLPVYTATKYAIIGLSQSLGAPYHHERTGVRVMALCPGLTETALTIDSPNRLLSRVMKADFVKNLDQLPIQTPFIVSEGLMSILKCGDSGSIWAVENGKTPFEISTPYYKTLKRRYKNNFVVSETVEKERGRPLREICDNLPAGLAGCA</sequence>
<dbReference type="InterPro" id="IPR002347">
    <property type="entry name" value="SDR_fam"/>
</dbReference>
<dbReference type="SUPFAM" id="SSF51735">
    <property type="entry name" value="NAD(P)-binding Rossmann-fold domains"/>
    <property type="match status" value="2"/>
</dbReference>
<dbReference type="Gene3D" id="3.40.50.720">
    <property type="entry name" value="NAD(P)-binding Rossmann-like Domain"/>
    <property type="match status" value="2"/>
</dbReference>
<dbReference type="InterPro" id="IPR036291">
    <property type="entry name" value="NAD(P)-bd_dom_sf"/>
</dbReference>
<evidence type="ECO:0000313" key="4">
    <source>
        <dbReference type="RefSeq" id="XP_011298258.1"/>
    </source>
</evidence>
<dbReference type="PRINTS" id="PR00080">
    <property type="entry name" value="SDRFAMILY"/>
</dbReference>
<evidence type="ECO:0000256" key="2">
    <source>
        <dbReference type="ARBA" id="ARBA00023002"/>
    </source>
</evidence>
<dbReference type="PRINTS" id="PR01167">
    <property type="entry name" value="INSADHFAMILY"/>
</dbReference>
<dbReference type="OrthoDB" id="417891at2759"/>
<reference evidence="4" key="1">
    <citation type="submission" date="2025-08" db="UniProtKB">
        <authorList>
            <consortium name="RefSeq"/>
        </authorList>
    </citation>
    <scope>IDENTIFICATION</scope>
    <source>
        <strain evidence="4">USDA-PBARC FA_bdor</strain>
        <tissue evidence="4">Whole organism</tissue>
    </source>
</reference>
<dbReference type="GO" id="GO:0016616">
    <property type="term" value="F:oxidoreductase activity, acting on the CH-OH group of donors, NAD or NADP as acceptor"/>
    <property type="evidence" value="ECO:0007669"/>
    <property type="project" value="TreeGrafter"/>
</dbReference>
<accession>A0A9R1SW59</accession>
<dbReference type="InterPro" id="IPR020904">
    <property type="entry name" value="Sc_DH/Rdtase_CS"/>
</dbReference>
<dbReference type="PANTHER" id="PTHR44229:SF8">
    <property type="entry name" value="ALCOHOL DEHYDROGENASE-RELATED"/>
    <property type="match status" value="1"/>
</dbReference>
<protein>
    <submittedName>
        <fullName evidence="4">Uncharacterized protein</fullName>
    </submittedName>
</protein>
<evidence type="ECO:0000313" key="3">
    <source>
        <dbReference type="Proteomes" id="UP000694866"/>
    </source>
</evidence>
<name>A0A9R1SW59_9HYME</name>
<gene>
    <name evidence="4" type="primary">LOC105263630</name>
</gene>
<comment type="similarity">
    <text evidence="1">Belongs to the short-chain dehydrogenases/reductases (SDR) family.</text>
</comment>
<keyword evidence="3" id="KW-1185">Reference proteome</keyword>